<dbReference type="Proteomes" id="UP001145114">
    <property type="component" value="Unassembled WGS sequence"/>
</dbReference>
<reference evidence="1" key="1">
    <citation type="submission" date="2022-06" db="EMBL/GenBank/DDBJ databases">
        <title>Phylogenomic reconstructions and comparative analyses of Kickxellomycotina fungi.</title>
        <authorList>
            <person name="Reynolds N.K."/>
            <person name="Stajich J.E."/>
            <person name="Barry K."/>
            <person name="Grigoriev I.V."/>
            <person name="Crous P."/>
            <person name="Smith M.E."/>
        </authorList>
    </citation>
    <scope>NUCLEOTIDE SEQUENCE</scope>
    <source>
        <strain evidence="1">RSA 2271</strain>
    </source>
</reference>
<evidence type="ECO:0000313" key="2">
    <source>
        <dbReference type="Proteomes" id="UP001145114"/>
    </source>
</evidence>
<dbReference type="EMBL" id="JAMZIH010002155">
    <property type="protein sequence ID" value="KAJ1677629.1"/>
    <property type="molecule type" value="Genomic_DNA"/>
</dbReference>
<name>A0ACC1HTF0_9FUNG</name>
<gene>
    <name evidence="1" type="ORF">EV182_005763</name>
</gene>
<feature type="non-terminal residue" evidence="1">
    <location>
        <position position="342"/>
    </location>
</feature>
<keyword evidence="2" id="KW-1185">Reference proteome</keyword>
<protein>
    <submittedName>
        <fullName evidence="1">Uncharacterized protein</fullName>
    </submittedName>
</protein>
<proteinExistence type="predicted"/>
<accession>A0ACC1HTF0</accession>
<sequence>MAAITTTGKNFKRSRGTAISVCNAFFGLTPLLLSQINTFFFISDEGTPDTFGYIRFLGITGGCASLIAALCLVVVGFGPSKNGVPAFDAESIIPPIADSASATIPQPEAEFTRQQQQPHHNDTDSWRESMSNDVDETGPQNLVQTGVDYDFARDLGGLDFVRDTEAQLLSLVMMTGAGIGVFYFNSVGTIVNSLYSASVAKRDPNEAQALINFYVSLVSIASFSGRLLVGPTADIGKRLCSIPRSSILVCITLGIVASQIAVGATSDLRYLWVGTVLTGFFYGSLFSLIISLTSTWFGNKHFGSNVGLLTLPIPVGAEIYGFIFGSLYDSNVPDGDPSKCTD</sequence>
<evidence type="ECO:0000313" key="1">
    <source>
        <dbReference type="EMBL" id="KAJ1677629.1"/>
    </source>
</evidence>
<organism evidence="1 2">
    <name type="scientific">Spiromyces aspiralis</name>
    <dbReference type="NCBI Taxonomy" id="68401"/>
    <lineage>
        <taxon>Eukaryota</taxon>
        <taxon>Fungi</taxon>
        <taxon>Fungi incertae sedis</taxon>
        <taxon>Zoopagomycota</taxon>
        <taxon>Kickxellomycotina</taxon>
        <taxon>Kickxellomycetes</taxon>
        <taxon>Kickxellales</taxon>
        <taxon>Kickxellaceae</taxon>
        <taxon>Spiromyces</taxon>
    </lineage>
</organism>
<comment type="caution">
    <text evidence="1">The sequence shown here is derived from an EMBL/GenBank/DDBJ whole genome shotgun (WGS) entry which is preliminary data.</text>
</comment>